<evidence type="ECO:0000313" key="2">
    <source>
        <dbReference type="Proteomes" id="UP000628775"/>
    </source>
</evidence>
<organism evidence="1 2">
    <name type="scientific">Pullulanibacillus camelliae</name>
    <dbReference type="NCBI Taxonomy" id="1707096"/>
    <lineage>
        <taxon>Bacteria</taxon>
        <taxon>Bacillati</taxon>
        <taxon>Bacillota</taxon>
        <taxon>Bacilli</taxon>
        <taxon>Bacillales</taxon>
        <taxon>Sporolactobacillaceae</taxon>
        <taxon>Pullulanibacillus</taxon>
    </lineage>
</organism>
<comment type="caution">
    <text evidence="1">The sequence shown here is derived from an EMBL/GenBank/DDBJ whole genome shotgun (WGS) entry which is preliminary data.</text>
</comment>
<accession>A0A8J3E159</accession>
<reference evidence="1" key="1">
    <citation type="journal article" date="2014" name="Int. J. Syst. Evol. Microbiol.">
        <title>Complete genome sequence of Corynebacterium casei LMG S-19264T (=DSM 44701T), isolated from a smear-ripened cheese.</title>
        <authorList>
            <consortium name="US DOE Joint Genome Institute (JGI-PGF)"/>
            <person name="Walter F."/>
            <person name="Albersmeier A."/>
            <person name="Kalinowski J."/>
            <person name="Ruckert C."/>
        </authorList>
    </citation>
    <scope>NUCLEOTIDE SEQUENCE</scope>
    <source>
        <strain evidence="1">CGMCC 1.15371</strain>
    </source>
</reference>
<gene>
    <name evidence="1" type="ORF">GCM10011391_35050</name>
</gene>
<proteinExistence type="predicted"/>
<sequence length="66" mass="7536">MKEASLPGQVEWSARREIRNTLKSCVPRAPLTHDAETRACGKWEIGKTLAARRREEAYTPREKRAA</sequence>
<name>A0A8J3E159_9BACL</name>
<reference evidence="1" key="2">
    <citation type="submission" date="2020-09" db="EMBL/GenBank/DDBJ databases">
        <authorList>
            <person name="Sun Q."/>
            <person name="Zhou Y."/>
        </authorList>
    </citation>
    <scope>NUCLEOTIDE SEQUENCE</scope>
    <source>
        <strain evidence="1">CGMCC 1.15371</strain>
    </source>
</reference>
<evidence type="ECO:0000313" key="1">
    <source>
        <dbReference type="EMBL" id="GGE53165.1"/>
    </source>
</evidence>
<dbReference type="EMBL" id="BMIR01000023">
    <property type="protein sequence ID" value="GGE53165.1"/>
    <property type="molecule type" value="Genomic_DNA"/>
</dbReference>
<keyword evidence="2" id="KW-1185">Reference proteome</keyword>
<dbReference type="AlphaFoldDB" id="A0A8J3E159"/>
<dbReference type="Proteomes" id="UP000628775">
    <property type="component" value="Unassembled WGS sequence"/>
</dbReference>
<protein>
    <submittedName>
        <fullName evidence="1">Uncharacterized protein</fullName>
    </submittedName>
</protein>